<gene>
    <name evidence="1" type="ORF">GN958_ATG10511</name>
</gene>
<organism evidence="1 2">
    <name type="scientific">Phytophthora infestans</name>
    <name type="common">Potato late blight agent</name>
    <name type="synonym">Botrytis infestans</name>
    <dbReference type="NCBI Taxonomy" id="4787"/>
    <lineage>
        <taxon>Eukaryota</taxon>
        <taxon>Sar</taxon>
        <taxon>Stramenopiles</taxon>
        <taxon>Oomycota</taxon>
        <taxon>Peronosporomycetes</taxon>
        <taxon>Peronosporales</taxon>
        <taxon>Peronosporaceae</taxon>
        <taxon>Phytophthora</taxon>
    </lineage>
</organism>
<sequence length="40" mass="4463">MTPPDSLTPTVRTAIPDPRPVRQLFVMLDCDVIEQVVKPS</sequence>
<evidence type="ECO:0000313" key="2">
    <source>
        <dbReference type="Proteomes" id="UP000704712"/>
    </source>
</evidence>
<dbReference type="EMBL" id="JAACNO010001471">
    <property type="protein sequence ID" value="KAF4140347.1"/>
    <property type="molecule type" value="Genomic_DNA"/>
</dbReference>
<feature type="non-terminal residue" evidence="1">
    <location>
        <position position="1"/>
    </location>
</feature>
<evidence type="ECO:0000313" key="1">
    <source>
        <dbReference type="EMBL" id="KAF4140347.1"/>
    </source>
</evidence>
<dbReference type="AlphaFoldDB" id="A0A8S9ULJ4"/>
<proteinExistence type="predicted"/>
<protein>
    <submittedName>
        <fullName evidence="1">Uncharacterized protein</fullName>
    </submittedName>
</protein>
<dbReference type="Proteomes" id="UP000704712">
    <property type="component" value="Unassembled WGS sequence"/>
</dbReference>
<comment type="caution">
    <text evidence="1">The sequence shown here is derived from an EMBL/GenBank/DDBJ whole genome shotgun (WGS) entry which is preliminary data.</text>
</comment>
<reference evidence="1" key="1">
    <citation type="submission" date="2020-03" db="EMBL/GenBank/DDBJ databases">
        <title>Hybrid Assembly of Korean Phytophthora infestans isolates.</title>
        <authorList>
            <person name="Prokchorchik M."/>
            <person name="Lee Y."/>
            <person name="Seo J."/>
            <person name="Cho J.-H."/>
            <person name="Park Y.-E."/>
            <person name="Jang D.-C."/>
            <person name="Im J.-S."/>
            <person name="Choi J.-G."/>
            <person name="Park H.-J."/>
            <person name="Lee G.-B."/>
            <person name="Lee Y.-G."/>
            <person name="Hong S.-Y."/>
            <person name="Cho K."/>
            <person name="Sohn K.H."/>
        </authorList>
    </citation>
    <scope>NUCLEOTIDE SEQUENCE</scope>
    <source>
        <strain evidence="1">KR_2_A2</strain>
    </source>
</reference>
<name>A0A8S9ULJ4_PHYIN</name>
<accession>A0A8S9ULJ4</accession>